<comment type="subcellular location">
    <subcellularLocation>
        <location evidence="1">Membrane</location>
        <topology evidence="1">Multi-pass membrane protein</topology>
    </subcellularLocation>
</comment>
<evidence type="ECO:0000313" key="8">
    <source>
        <dbReference type="Proteomes" id="UP001596098"/>
    </source>
</evidence>
<dbReference type="Pfam" id="PF01061">
    <property type="entry name" value="ABC2_membrane"/>
    <property type="match status" value="1"/>
</dbReference>
<feature type="transmembrane region" description="Helical" evidence="5">
    <location>
        <begin position="25"/>
        <end position="43"/>
    </location>
</feature>
<dbReference type="PANTHER" id="PTHR43027">
    <property type="entry name" value="DOXORUBICIN RESISTANCE ABC TRANSPORTER PERMEASE PROTEIN DRRC-RELATED"/>
    <property type="match status" value="1"/>
</dbReference>
<keyword evidence="3 5" id="KW-1133">Transmembrane helix</keyword>
<sequence length="255" mass="27094">MNAVAARTVGLARFNLTLMLRNRTTMIYGVVIPLLPLALLFTLESDAPDAGASMITTAWLMALIFPGYYNLLSMFVSRRDELVLKRLRTGEIRDGELITSMALPGALLAVLVLVLAVPITAVAGVDLPVNPVMLLVAVVLSVVTFAAFALWTASWTKTAEAAQLTSAPVMVLAMVGTFAPIVPESVGRWLDLTPGAAVGELASVTWFGLESGAETATLSFVETFSAALPALGVLVAWTALAVLLARRSLRWEPRA</sequence>
<feature type="domain" description="ABC-2 type transporter transmembrane" evidence="6">
    <location>
        <begin position="12"/>
        <end position="175"/>
    </location>
</feature>
<keyword evidence="4 5" id="KW-0472">Membrane</keyword>
<dbReference type="PANTHER" id="PTHR43027:SF2">
    <property type="entry name" value="TRANSPORT PERMEASE PROTEIN"/>
    <property type="match status" value="1"/>
</dbReference>
<evidence type="ECO:0000259" key="6">
    <source>
        <dbReference type="Pfam" id="PF01061"/>
    </source>
</evidence>
<organism evidence="7 8">
    <name type="scientific">Nocardioides yefusunii</name>
    <dbReference type="NCBI Taxonomy" id="2500546"/>
    <lineage>
        <taxon>Bacteria</taxon>
        <taxon>Bacillati</taxon>
        <taxon>Actinomycetota</taxon>
        <taxon>Actinomycetes</taxon>
        <taxon>Propionibacteriales</taxon>
        <taxon>Nocardioidaceae</taxon>
        <taxon>Nocardioides</taxon>
    </lineage>
</organism>
<evidence type="ECO:0000256" key="2">
    <source>
        <dbReference type="ARBA" id="ARBA00022692"/>
    </source>
</evidence>
<keyword evidence="8" id="KW-1185">Reference proteome</keyword>
<reference evidence="8" key="1">
    <citation type="journal article" date="2019" name="Int. J. Syst. Evol. Microbiol.">
        <title>The Global Catalogue of Microorganisms (GCM) 10K type strain sequencing project: providing services to taxonomists for standard genome sequencing and annotation.</title>
        <authorList>
            <consortium name="The Broad Institute Genomics Platform"/>
            <consortium name="The Broad Institute Genome Sequencing Center for Infectious Disease"/>
            <person name="Wu L."/>
            <person name="Ma J."/>
        </authorList>
    </citation>
    <scope>NUCLEOTIDE SEQUENCE [LARGE SCALE GENOMIC DNA]</scope>
    <source>
        <strain evidence="8">DFY28</strain>
    </source>
</reference>
<keyword evidence="2 5" id="KW-0812">Transmembrane</keyword>
<evidence type="ECO:0000256" key="4">
    <source>
        <dbReference type="ARBA" id="ARBA00023136"/>
    </source>
</evidence>
<proteinExistence type="predicted"/>
<dbReference type="EMBL" id="JBHSQI010000005">
    <property type="protein sequence ID" value="MFC6154056.1"/>
    <property type="molecule type" value="Genomic_DNA"/>
</dbReference>
<dbReference type="InterPro" id="IPR013525">
    <property type="entry name" value="ABC2_TM"/>
</dbReference>
<comment type="caution">
    <text evidence="7">The sequence shown here is derived from an EMBL/GenBank/DDBJ whole genome shotgun (WGS) entry which is preliminary data.</text>
</comment>
<gene>
    <name evidence="7" type="ORF">ACFPWU_10340</name>
</gene>
<feature type="transmembrane region" description="Helical" evidence="5">
    <location>
        <begin position="164"/>
        <end position="182"/>
    </location>
</feature>
<dbReference type="Proteomes" id="UP001596098">
    <property type="component" value="Unassembled WGS sequence"/>
</dbReference>
<dbReference type="InterPro" id="IPR052902">
    <property type="entry name" value="ABC-2_transporter"/>
</dbReference>
<feature type="transmembrane region" description="Helical" evidence="5">
    <location>
        <begin position="226"/>
        <end position="245"/>
    </location>
</feature>
<dbReference type="RefSeq" id="WP_128221737.1">
    <property type="nucleotide sequence ID" value="NZ_CP034929.1"/>
</dbReference>
<evidence type="ECO:0000256" key="1">
    <source>
        <dbReference type="ARBA" id="ARBA00004141"/>
    </source>
</evidence>
<feature type="transmembrane region" description="Helical" evidence="5">
    <location>
        <begin position="132"/>
        <end position="152"/>
    </location>
</feature>
<evidence type="ECO:0000256" key="3">
    <source>
        <dbReference type="ARBA" id="ARBA00022989"/>
    </source>
</evidence>
<evidence type="ECO:0000313" key="7">
    <source>
        <dbReference type="EMBL" id="MFC6154056.1"/>
    </source>
</evidence>
<feature type="transmembrane region" description="Helical" evidence="5">
    <location>
        <begin position="55"/>
        <end position="76"/>
    </location>
</feature>
<protein>
    <submittedName>
        <fullName evidence="7">ABC transporter permease</fullName>
    </submittedName>
</protein>
<accession>A0ABW1QX66</accession>
<evidence type="ECO:0000256" key="5">
    <source>
        <dbReference type="SAM" id="Phobius"/>
    </source>
</evidence>
<feature type="transmembrane region" description="Helical" evidence="5">
    <location>
        <begin position="97"/>
        <end position="120"/>
    </location>
</feature>
<name>A0ABW1QX66_9ACTN</name>